<dbReference type="WBParaSite" id="jg15047">
    <property type="protein sequence ID" value="jg15047"/>
    <property type="gene ID" value="jg15047"/>
</dbReference>
<evidence type="ECO:0000313" key="2">
    <source>
        <dbReference type="WBParaSite" id="jg15047"/>
    </source>
</evidence>
<sequence length="107" mass="12466">MRLEIFPAFSVYLHLHDLIGLDLVKGYYQIRVFVKPNPTYSSNLCKEVQFSSREDSNDTLASNSIGCSRVAKIVNKEQCVELDNAFRCKINVDKRLDNSRQCFCRWR</sequence>
<protein>
    <submittedName>
        <fullName evidence="2">Uncharacterized protein</fullName>
    </submittedName>
</protein>
<dbReference type="AlphaFoldDB" id="A0A915D339"/>
<name>A0A915D339_9BILA</name>
<organism evidence="1 2">
    <name type="scientific">Ditylenchus dipsaci</name>
    <dbReference type="NCBI Taxonomy" id="166011"/>
    <lineage>
        <taxon>Eukaryota</taxon>
        <taxon>Metazoa</taxon>
        <taxon>Ecdysozoa</taxon>
        <taxon>Nematoda</taxon>
        <taxon>Chromadorea</taxon>
        <taxon>Rhabditida</taxon>
        <taxon>Tylenchina</taxon>
        <taxon>Tylenchomorpha</taxon>
        <taxon>Sphaerularioidea</taxon>
        <taxon>Anguinidae</taxon>
        <taxon>Anguininae</taxon>
        <taxon>Ditylenchus</taxon>
    </lineage>
</organism>
<accession>A0A915D339</accession>
<evidence type="ECO:0000313" key="1">
    <source>
        <dbReference type="Proteomes" id="UP000887574"/>
    </source>
</evidence>
<reference evidence="2" key="1">
    <citation type="submission" date="2022-11" db="UniProtKB">
        <authorList>
            <consortium name="WormBaseParasite"/>
        </authorList>
    </citation>
    <scope>IDENTIFICATION</scope>
</reference>
<keyword evidence="1" id="KW-1185">Reference proteome</keyword>
<proteinExistence type="predicted"/>
<dbReference type="Proteomes" id="UP000887574">
    <property type="component" value="Unplaced"/>
</dbReference>